<dbReference type="RefSeq" id="WP_186773403.1">
    <property type="nucleotide sequence ID" value="NZ_JACOMF010000069.1"/>
</dbReference>
<reference evidence="2" key="1">
    <citation type="submission" date="2020-08" db="EMBL/GenBank/DDBJ databases">
        <authorList>
            <person name="Hu Y."/>
            <person name="Nguyen S.V."/>
            <person name="Li F."/>
            <person name="Fanning S."/>
        </authorList>
    </citation>
    <scope>NUCLEOTIDE SEQUENCE</scope>
    <source>
        <strain evidence="2">SYSU D8009</strain>
    </source>
</reference>
<dbReference type="CDD" id="cd00229">
    <property type="entry name" value="SGNH_hydrolase"/>
    <property type="match status" value="1"/>
</dbReference>
<dbReference type="InterPro" id="IPR036514">
    <property type="entry name" value="SGNH_hydro_sf"/>
</dbReference>
<keyword evidence="3" id="KW-1185">Reference proteome</keyword>
<dbReference type="GO" id="GO:0016788">
    <property type="term" value="F:hydrolase activity, acting on ester bonds"/>
    <property type="evidence" value="ECO:0007669"/>
    <property type="project" value="UniProtKB-ARBA"/>
</dbReference>
<gene>
    <name evidence="2" type="ORF">H7965_25680</name>
</gene>
<proteinExistence type="predicted"/>
<evidence type="ECO:0000313" key="3">
    <source>
        <dbReference type="Proteomes" id="UP000600101"/>
    </source>
</evidence>
<dbReference type="InterPro" id="IPR013830">
    <property type="entry name" value="SGNH_hydro"/>
</dbReference>
<accession>A0A9X0UG82</accession>
<feature type="domain" description="SGNH hydrolase-type esterase" evidence="1">
    <location>
        <begin position="37"/>
        <end position="205"/>
    </location>
</feature>
<keyword evidence="2" id="KW-0378">Hydrolase</keyword>
<evidence type="ECO:0000313" key="2">
    <source>
        <dbReference type="EMBL" id="MBC4018658.1"/>
    </source>
</evidence>
<dbReference type="Pfam" id="PF13472">
    <property type="entry name" value="Lipase_GDSL_2"/>
    <property type="match status" value="1"/>
</dbReference>
<protein>
    <submittedName>
        <fullName evidence="2">SGNH/GDSL hydrolase family protein</fullName>
    </submittedName>
</protein>
<dbReference type="EMBL" id="JACOMF010000069">
    <property type="protein sequence ID" value="MBC4018658.1"/>
    <property type="molecule type" value="Genomic_DNA"/>
</dbReference>
<dbReference type="Gene3D" id="3.40.50.1110">
    <property type="entry name" value="SGNH hydrolase"/>
    <property type="match status" value="1"/>
</dbReference>
<dbReference type="Proteomes" id="UP000600101">
    <property type="component" value="Unassembled WGS sequence"/>
</dbReference>
<comment type="caution">
    <text evidence="2">The sequence shown here is derived from an EMBL/GenBank/DDBJ whole genome shotgun (WGS) entry which is preliminary data.</text>
</comment>
<dbReference type="AlphaFoldDB" id="A0A9X0UG82"/>
<organism evidence="2 3">
    <name type="scientific">Siccirubricoccus deserti</name>
    <dbReference type="NCBI Taxonomy" id="2013562"/>
    <lineage>
        <taxon>Bacteria</taxon>
        <taxon>Pseudomonadati</taxon>
        <taxon>Pseudomonadota</taxon>
        <taxon>Alphaproteobacteria</taxon>
        <taxon>Acetobacterales</taxon>
        <taxon>Roseomonadaceae</taxon>
        <taxon>Siccirubricoccus</taxon>
    </lineage>
</organism>
<sequence>MKDAQVYDVWEAVLPRRTALGVAPALVAAPPTGHVVLLGDSVLDNAGYLGGRGPDVVTQLRARLPAGWRATLLAKGGSVTLDVPEQLRRLSADASHLVISAGGNDAGRQEGVLGSPVRSVAEALAKIAGIREQFRRDYQAMLASVLVRRLPLALCTIYDPRFPDLARRSAAIVALGTFNDIITREAFGRGLPVIDLRLVCDEDEDFAAPAGPSVRGGGKIAAAIGQFATRHDPAARHSAIYLGDTR</sequence>
<evidence type="ECO:0000259" key="1">
    <source>
        <dbReference type="Pfam" id="PF13472"/>
    </source>
</evidence>
<dbReference type="SUPFAM" id="SSF52266">
    <property type="entry name" value="SGNH hydrolase"/>
    <property type="match status" value="1"/>
</dbReference>
<name>A0A9X0UG82_9PROT</name>